<evidence type="ECO:0000313" key="3">
    <source>
        <dbReference type="Proteomes" id="UP000069030"/>
    </source>
</evidence>
<dbReference type="EMBL" id="CP013690">
    <property type="protein sequence ID" value="ALU26453.1"/>
    <property type="molecule type" value="Genomic_DNA"/>
</dbReference>
<dbReference type="RefSeq" id="WP_006257014.1">
    <property type="nucleotide sequence ID" value="NZ_BCMQ01000006.1"/>
</dbReference>
<evidence type="ECO:0000313" key="2">
    <source>
        <dbReference type="EMBL" id="ALU26453.1"/>
    </source>
</evidence>
<accession>A0A0S7EHW7</accession>
<reference evidence="2 3" key="1">
    <citation type="journal article" date="2016" name="J. Zhejiang Univ. Sci. B">
        <title>Antibiotic resistance mechanisms of Myroides sp.</title>
        <authorList>
            <person name="Hu S."/>
            <person name="Yuan S."/>
            <person name="Qu H."/>
            <person name="Jiang T."/>
            <person name="Zhou Y."/>
            <person name="Wang M."/>
            <person name="Ming D."/>
        </authorList>
    </citation>
    <scope>NUCLEOTIDE SEQUENCE [LARGE SCALE GENOMIC DNA]</scope>
    <source>
        <strain evidence="2 3">PR63039</strain>
    </source>
</reference>
<name>A0A0S7EHW7_9FLAO</name>
<proteinExistence type="inferred from homology"/>
<dbReference type="Gene3D" id="3.40.1620.10">
    <property type="entry name" value="YefM-like domain"/>
    <property type="match status" value="1"/>
</dbReference>
<protein>
    <submittedName>
        <fullName evidence="2">Uncharacterized protein</fullName>
    </submittedName>
</protein>
<organism evidence="2 3">
    <name type="scientific">Myroides odoratimimus</name>
    <dbReference type="NCBI Taxonomy" id="76832"/>
    <lineage>
        <taxon>Bacteria</taxon>
        <taxon>Pseudomonadati</taxon>
        <taxon>Bacteroidota</taxon>
        <taxon>Flavobacteriia</taxon>
        <taxon>Flavobacteriales</taxon>
        <taxon>Flavobacteriaceae</taxon>
        <taxon>Myroides</taxon>
    </lineage>
</organism>
<dbReference type="SUPFAM" id="SSF143120">
    <property type="entry name" value="YefM-like"/>
    <property type="match status" value="1"/>
</dbReference>
<comment type="similarity">
    <text evidence="1">Belongs to the phD/YefM antitoxin family.</text>
</comment>
<dbReference type="Proteomes" id="UP000069030">
    <property type="component" value="Chromosome"/>
</dbReference>
<dbReference type="AlphaFoldDB" id="A0A0S7EHW7"/>
<dbReference type="KEGG" id="mod:AS202_09960"/>
<dbReference type="GeneID" id="66975132"/>
<sequence>MNKVISFSDFTEDVTTYVDYVMDSGNELIVNENEHNGIVIIPIEEYNSLKGIDCELSPN</sequence>
<dbReference type="InterPro" id="IPR036165">
    <property type="entry name" value="YefM-like_sf"/>
</dbReference>
<evidence type="ECO:0000256" key="1">
    <source>
        <dbReference type="ARBA" id="ARBA00009981"/>
    </source>
</evidence>
<gene>
    <name evidence="2" type="ORF">AS202_09960</name>
</gene>